<dbReference type="Gene3D" id="1.20.1560.10">
    <property type="entry name" value="ABC transporter type 1, transmembrane domain"/>
    <property type="match status" value="1"/>
</dbReference>
<evidence type="ECO:0000313" key="7">
    <source>
        <dbReference type="Proteomes" id="UP000236151"/>
    </source>
</evidence>
<accession>A0A2K2FDJ7</accession>
<keyword evidence="4 5" id="KW-0472">Membrane</keyword>
<reference evidence="6 7" key="1">
    <citation type="submission" date="2017-06" db="EMBL/GenBank/DDBJ databases">
        <title>Investigating the central metabolism of Clostridium thermosuccinogenes.</title>
        <authorList>
            <person name="Koendjbiharie J.G."/>
            <person name="van Kranenburg R."/>
        </authorList>
    </citation>
    <scope>NUCLEOTIDE SEQUENCE [LARGE SCALE GENOMIC DNA]</scope>
    <source>
        <strain evidence="6 7">DSM 5806</strain>
    </source>
</reference>
<dbReference type="KEGG" id="cthd:CDO33_18050"/>
<dbReference type="EMBL" id="NIOJ01000025">
    <property type="protein sequence ID" value="PNT98644.1"/>
    <property type="molecule type" value="Genomic_DNA"/>
</dbReference>
<organism evidence="6 7">
    <name type="scientific">Clostridium thermosuccinogenes</name>
    <dbReference type="NCBI Taxonomy" id="84032"/>
    <lineage>
        <taxon>Bacteria</taxon>
        <taxon>Bacillati</taxon>
        <taxon>Bacillota</taxon>
        <taxon>Clostridia</taxon>
        <taxon>Eubacteriales</taxon>
        <taxon>Clostridiaceae</taxon>
        <taxon>Clostridium</taxon>
    </lineage>
</organism>
<feature type="transmembrane region" description="Helical" evidence="5">
    <location>
        <begin position="20"/>
        <end position="45"/>
    </location>
</feature>
<keyword evidence="2 5" id="KW-0812">Transmembrane</keyword>
<dbReference type="SUPFAM" id="SSF90123">
    <property type="entry name" value="ABC transporter transmembrane region"/>
    <property type="match status" value="1"/>
</dbReference>
<feature type="transmembrane region" description="Helical" evidence="5">
    <location>
        <begin position="162"/>
        <end position="181"/>
    </location>
</feature>
<dbReference type="GO" id="GO:0005524">
    <property type="term" value="F:ATP binding"/>
    <property type="evidence" value="ECO:0007669"/>
    <property type="project" value="InterPro"/>
</dbReference>
<feature type="transmembrane region" description="Helical" evidence="5">
    <location>
        <begin position="57"/>
        <end position="78"/>
    </location>
</feature>
<proteinExistence type="predicted"/>
<dbReference type="OrthoDB" id="10004745at2"/>
<evidence type="ECO:0000256" key="2">
    <source>
        <dbReference type="ARBA" id="ARBA00022692"/>
    </source>
</evidence>
<comment type="subcellular location">
    <subcellularLocation>
        <location evidence="1">Cell membrane</location>
        <topology evidence="1">Multi-pass membrane protein</topology>
    </subcellularLocation>
</comment>
<dbReference type="RefSeq" id="WP_103081679.1">
    <property type="nucleotide sequence ID" value="NZ_CP021850.1"/>
</dbReference>
<dbReference type="GO" id="GO:0005886">
    <property type="term" value="C:plasma membrane"/>
    <property type="evidence" value="ECO:0007669"/>
    <property type="project" value="UniProtKB-SubCell"/>
</dbReference>
<name>A0A2K2FDJ7_9CLOT</name>
<gene>
    <name evidence="6" type="ORF">CDQ84_10395</name>
</gene>
<sequence>MFKGLWFFVKFGWKCEKKYIVYLVLNQIINSLIPIVSIVMPRYIINELVGFRRVPYIFLYIGILIGYNLLGNIVSNYLTWTSFTYRLRVASEFSLFMHQKTINADYADLESSEYIDIKEKAKKFLFGDMKGFSYVLDIAVQIIGKLFTLIGIVLVIANLNPILVLLFIALVFTNSYVESVIRKKQIEISLKLTAAERRGMYYGELMEGFEYGKEIRLNGMGDWLIDHERRFAKTVNDGYARSNELGIKAGAFGAFTLFFQQGLPTFIS</sequence>
<dbReference type="AlphaFoldDB" id="A0A2K2FDJ7"/>
<comment type="caution">
    <text evidence="6">The sequence shown here is derived from an EMBL/GenBank/DDBJ whole genome shotgun (WGS) entry which is preliminary data.</text>
</comment>
<keyword evidence="3 5" id="KW-1133">Transmembrane helix</keyword>
<evidence type="ECO:0000256" key="4">
    <source>
        <dbReference type="ARBA" id="ARBA00023136"/>
    </source>
</evidence>
<evidence type="ECO:0000256" key="3">
    <source>
        <dbReference type="ARBA" id="ARBA00022989"/>
    </source>
</evidence>
<evidence type="ECO:0000256" key="1">
    <source>
        <dbReference type="ARBA" id="ARBA00004651"/>
    </source>
</evidence>
<protein>
    <submittedName>
        <fullName evidence="6">Uncharacterized protein</fullName>
    </submittedName>
</protein>
<feature type="transmembrane region" description="Helical" evidence="5">
    <location>
        <begin position="132"/>
        <end position="156"/>
    </location>
</feature>
<dbReference type="InterPro" id="IPR036640">
    <property type="entry name" value="ABC1_TM_sf"/>
</dbReference>
<evidence type="ECO:0000313" key="6">
    <source>
        <dbReference type="EMBL" id="PNT98644.1"/>
    </source>
</evidence>
<evidence type="ECO:0000256" key="5">
    <source>
        <dbReference type="SAM" id="Phobius"/>
    </source>
</evidence>
<keyword evidence="7" id="KW-1185">Reference proteome</keyword>
<dbReference type="Proteomes" id="UP000236151">
    <property type="component" value="Unassembled WGS sequence"/>
</dbReference>